<dbReference type="PANTHER" id="PTHR12771">
    <property type="entry name" value="ENGULFMENT AND CELL MOTILITY"/>
    <property type="match status" value="1"/>
</dbReference>
<dbReference type="PROSITE" id="PS50802">
    <property type="entry name" value="OTU"/>
    <property type="match status" value="1"/>
</dbReference>
<dbReference type="GO" id="GO:0005096">
    <property type="term" value="F:GTPase activator activity"/>
    <property type="evidence" value="ECO:0007669"/>
    <property type="project" value="TreeGrafter"/>
</dbReference>
<dbReference type="Gene3D" id="3.90.70.80">
    <property type="match status" value="1"/>
</dbReference>
<evidence type="ECO:0000259" key="2">
    <source>
        <dbReference type="PROSITE" id="PS51335"/>
    </source>
</evidence>
<evidence type="ECO:0000259" key="1">
    <source>
        <dbReference type="PROSITE" id="PS50802"/>
    </source>
</evidence>
<evidence type="ECO:0000313" key="4">
    <source>
        <dbReference type="WBParaSite" id="Hba_12358"/>
    </source>
</evidence>
<reference evidence="4" key="1">
    <citation type="submission" date="2016-11" db="UniProtKB">
        <authorList>
            <consortium name="WormBaseParasite"/>
        </authorList>
    </citation>
    <scope>IDENTIFICATION</scope>
</reference>
<feature type="domain" description="OTU" evidence="1">
    <location>
        <begin position="121"/>
        <end position="295"/>
    </location>
</feature>
<dbReference type="PANTHER" id="PTHR12771:SF51">
    <property type="entry name" value="LD01482P"/>
    <property type="match status" value="1"/>
</dbReference>
<dbReference type="PROSITE" id="PS51335">
    <property type="entry name" value="ELMO"/>
    <property type="match status" value="1"/>
</dbReference>
<dbReference type="SUPFAM" id="SSF54001">
    <property type="entry name" value="Cysteine proteinases"/>
    <property type="match status" value="1"/>
</dbReference>
<dbReference type="WBParaSite" id="Hba_12358">
    <property type="protein sequence ID" value="Hba_12358"/>
    <property type="gene ID" value="Hba_12358"/>
</dbReference>
<feature type="domain" description="ELMO" evidence="2">
    <location>
        <begin position="313"/>
        <end position="479"/>
    </location>
</feature>
<evidence type="ECO:0000313" key="3">
    <source>
        <dbReference type="Proteomes" id="UP000095283"/>
    </source>
</evidence>
<proteinExistence type="predicted"/>
<sequence>MKKSAKCGNKQKQKETTSEIERLEREQLLRHEKEVVDVEAQLLPSLDNIFVKENTVEEQKQDPSFYKEFTVKPKNKRKQARRSEATRRMQDAMNEDRVNASSSLRFTEMLAINKVLDERNLQLVDIPADGDCLYNAVTNQLHRIKGFEHVTGKDIRRRAAHYISDHKDEFVPFLTNDNGEPLDEFEFEQYCSKVENESREGGIWGGEPELNALSRSLERKIELDGYYKCKAAQMVQLEDCLRKRGGLRVRREFRNGDESESVLLSESVKAVGEHRYTIKRKLKNALKHFDAYEALCEQVEAMRSEKYDSGNEEHEKKLINLWELLMPDKPILGRIGKQWRDIGFQVKYFQFVNNVGDDPATDFRGMGILSLDQLIYFAREHENEMRSILGLSHHPTLGFPMAVAGITITSLTRHLLCTGRLKKHFYNSLENPVEIADFHHAYCRIFTLFIEYWKRANPPSIMNFNSIRMDFEQGLASLLDADCANLNMVTISDLR</sequence>
<dbReference type="Pfam" id="PF04727">
    <property type="entry name" value="ELMO_CED12"/>
    <property type="match status" value="1"/>
</dbReference>
<organism evidence="3 4">
    <name type="scientific">Heterorhabditis bacteriophora</name>
    <name type="common">Entomopathogenic nematode worm</name>
    <dbReference type="NCBI Taxonomy" id="37862"/>
    <lineage>
        <taxon>Eukaryota</taxon>
        <taxon>Metazoa</taxon>
        <taxon>Ecdysozoa</taxon>
        <taxon>Nematoda</taxon>
        <taxon>Chromadorea</taxon>
        <taxon>Rhabditida</taxon>
        <taxon>Rhabditina</taxon>
        <taxon>Rhabditomorpha</taxon>
        <taxon>Strongyloidea</taxon>
        <taxon>Heterorhabditidae</taxon>
        <taxon>Heterorhabditis</taxon>
    </lineage>
</organism>
<dbReference type="InterPro" id="IPR003323">
    <property type="entry name" value="OTU_dom"/>
</dbReference>
<dbReference type="InterPro" id="IPR006816">
    <property type="entry name" value="ELMO_dom"/>
</dbReference>
<dbReference type="Pfam" id="PF02338">
    <property type="entry name" value="OTU"/>
    <property type="match status" value="1"/>
</dbReference>
<dbReference type="Proteomes" id="UP000095283">
    <property type="component" value="Unplaced"/>
</dbReference>
<dbReference type="InterPro" id="IPR050868">
    <property type="entry name" value="ELMO_domain-containing"/>
</dbReference>
<protein>
    <submittedName>
        <fullName evidence="4">OTU domain-containing protein</fullName>
    </submittedName>
</protein>
<dbReference type="AlphaFoldDB" id="A0A1I7X4L4"/>
<dbReference type="InterPro" id="IPR038765">
    <property type="entry name" value="Papain-like_cys_pep_sf"/>
</dbReference>
<accession>A0A1I7X4L4</accession>
<keyword evidence="3" id="KW-1185">Reference proteome</keyword>
<name>A0A1I7X4L4_HETBA</name>